<evidence type="ECO:0000256" key="1">
    <source>
        <dbReference type="SAM" id="MobiDB-lite"/>
    </source>
</evidence>
<organism evidence="2 3">
    <name type="scientific">Fasciolopsis buskii</name>
    <dbReference type="NCBI Taxonomy" id="27845"/>
    <lineage>
        <taxon>Eukaryota</taxon>
        <taxon>Metazoa</taxon>
        <taxon>Spiralia</taxon>
        <taxon>Lophotrochozoa</taxon>
        <taxon>Platyhelminthes</taxon>
        <taxon>Trematoda</taxon>
        <taxon>Digenea</taxon>
        <taxon>Plagiorchiida</taxon>
        <taxon>Echinostomata</taxon>
        <taxon>Echinostomatoidea</taxon>
        <taxon>Fasciolidae</taxon>
        <taxon>Fasciolopsis</taxon>
    </lineage>
</organism>
<evidence type="ECO:0000313" key="3">
    <source>
        <dbReference type="Proteomes" id="UP000728185"/>
    </source>
</evidence>
<reference evidence="2" key="1">
    <citation type="submission" date="2019-05" db="EMBL/GenBank/DDBJ databases">
        <title>Annotation for the trematode Fasciolopsis buski.</title>
        <authorList>
            <person name="Choi Y.-J."/>
        </authorList>
    </citation>
    <scope>NUCLEOTIDE SEQUENCE</scope>
    <source>
        <strain evidence="2">HT</strain>
        <tissue evidence="2">Whole worm</tissue>
    </source>
</reference>
<accession>A0A8E0RV42</accession>
<feature type="region of interest" description="Disordered" evidence="1">
    <location>
        <begin position="87"/>
        <end position="111"/>
    </location>
</feature>
<comment type="caution">
    <text evidence="2">The sequence shown here is derived from an EMBL/GenBank/DDBJ whole genome shotgun (WGS) entry which is preliminary data.</text>
</comment>
<gene>
    <name evidence="2" type="ORF">FBUS_06539</name>
</gene>
<protein>
    <submittedName>
        <fullName evidence="2">Uncharacterized protein</fullName>
    </submittedName>
</protein>
<keyword evidence="3" id="KW-1185">Reference proteome</keyword>
<feature type="compositionally biased region" description="Polar residues" evidence="1">
    <location>
        <begin position="100"/>
        <end position="111"/>
    </location>
</feature>
<evidence type="ECO:0000313" key="2">
    <source>
        <dbReference type="EMBL" id="KAA0194664.1"/>
    </source>
</evidence>
<dbReference type="EMBL" id="LUCM01004207">
    <property type="protein sequence ID" value="KAA0194664.1"/>
    <property type="molecule type" value="Genomic_DNA"/>
</dbReference>
<proteinExistence type="predicted"/>
<name>A0A8E0RV42_9TREM</name>
<sequence length="111" mass="12070">MGGIRGWFGKRFASPVDSSIGRNTSNRPSLLSSGSEYSRRTSISVSQLANRSAAPEKPDCTEPDTYGAGQTRNMLSSFCRRLSILSNGTAPKSPREFCTHANTNANNTRIR</sequence>
<dbReference type="Proteomes" id="UP000728185">
    <property type="component" value="Unassembled WGS sequence"/>
</dbReference>
<feature type="region of interest" description="Disordered" evidence="1">
    <location>
        <begin position="15"/>
        <end position="68"/>
    </location>
</feature>
<dbReference type="AlphaFoldDB" id="A0A8E0RV42"/>
<feature type="compositionally biased region" description="Polar residues" evidence="1">
    <location>
        <begin position="16"/>
        <end position="50"/>
    </location>
</feature>